<organism evidence="1 2">
    <name type="scientific">Candidatus Pantoea communis</name>
    <dbReference type="NCBI Taxonomy" id="2608354"/>
    <lineage>
        <taxon>Bacteria</taxon>
        <taxon>Pseudomonadati</taxon>
        <taxon>Pseudomonadota</taxon>
        <taxon>Gammaproteobacteria</taxon>
        <taxon>Enterobacterales</taxon>
        <taxon>Erwiniaceae</taxon>
        <taxon>Pantoea</taxon>
    </lineage>
</organism>
<evidence type="ECO:0000313" key="2">
    <source>
        <dbReference type="Proteomes" id="UP001515780"/>
    </source>
</evidence>
<reference evidence="1 2" key="1">
    <citation type="journal article" date="2019" name="bioRxiv">
        <title>Bacteria contribute to plant secondary compound degradation in a generalist herbivore system.</title>
        <authorList>
            <person name="Francoeur C.B."/>
            <person name="Khadempour L."/>
            <person name="Moreira-Soto R.D."/>
            <person name="Gotting K."/>
            <person name="Book A.J."/>
            <person name="Pinto-Tomas A.A."/>
            <person name="Keefover-Ring K."/>
            <person name="Currie C.R."/>
        </authorList>
    </citation>
    <scope>NUCLEOTIDE SEQUENCE [LARGE SCALE GENOMIC DNA]</scope>
    <source>
        <strain evidence="1">Al-1710</strain>
    </source>
</reference>
<evidence type="ECO:0008006" key="3">
    <source>
        <dbReference type="Google" id="ProtNLM"/>
    </source>
</evidence>
<dbReference type="EMBL" id="VWXC01000013">
    <property type="protein sequence ID" value="NIG20577.1"/>
    <property type="molecule type" value="Genomic_DNA"/>
</dbReference>
<dbReference type="Proteomes" id="UP001515780">
    <property type="component" value="Unassembled WGS sequence"/>
</dbReference>
<gene>
    <name evidence="1" type="ORF">F3J37_18030</name>
</gene>
<protein>
    <recommendedName>
        <fullName evidence="3">Phage ABA sandwich domain-containing protein</fullName>
    </recommendedName>
</protein>
<comment type="caution">
    <text evidence="1">The sequence shown here is derived from an EMBL/GenBank/DDBJ whole genome shotgun (WGS) entry which is preliminary data.</text>
</comment>
<dbReference type="RefSeq" id="WP_166934910.1">
    <property type="nucleotide sequence ID" value="NZ_VWXC01000013.1"/>
</dbReference>
<keyword evidence="2" id="KW-1185">Reference proteome</keyword>
<name>A0ABX0RT54_9GAMM</name>
<accession>A0ABX0RT54</accession>
<proteinExistence type="predicted"/>
<evidence type="ECO:0000313" key="1">
    <source>
        <dbReference type="EMBL" id="NIG20577.1"/>
    </source>
</evidence>
<sequence length="126" mass="14288">MKHTMKVYKDTALHAEYMKVRFPTGQSHPKSFELEGHRWAYECTAFDDVGDYDRLYRFTDDDIEIPDNTDLRDTFAAAALMGLCGNPGWPFQANDMNGWALVNCEVGDVANEAYQLADAMLAARIK</sequence>